<comment type="catalytic activity">
    <reaction evidence="8">
        <text>an acyl phosphate + H2O = a carboxylate + phosphate + H(+)</text>
        <dbReference type="Rhea" id="RHEA:14965"/>
        <dbReference type="ChEBI" id="CHEBI:15377"/>
        <dbReference type="ChEBI" id="CHEBI:15378"/>
        <dbReference type="ChEBI" id="CHEBI:29067"/>
        <dbReference type="ChEBI" id="CHEBI:43474"/>
        <dbReference type="ChEBI" id="CHEBI:59918"/>
        <dbReference type="EC" id="3.6.1.7"/>
    </reaction>
</comment>
<keyword evidence="5" id="KW-0863">Zinc-finger</keyword>
<comment type="caution">
    <text evidence="11">The sequence shown here is derived from an EMBL/GenBank/DDBJ whole genome shotgun (WGS) entry which is preliminary data.</text>
</comment>
<dbReference type="Pfam" id="PF07503">
    <property type="entry name" value="zf-HYPF"/>
    <property type="match status" value="2"/>
</dbReference>
<dbReference type="EMBL" id="BAABWN010000006">
    <property type="protein sequence ID" value="GAA6168176.1"/>
    <property type="molecule type" value="Genomic_DNA"/>
</dbReference>
<comment type="similarity">
    <text evidence="2">Belongs to the carbamoyltransferase HypF family.</text>
</comment>
<keyword evidence="12" id="KW-1185">Reference proteome</keyword>
<keyword evidence="4" id="KW-0479">Metal-binding</keyword>
<dbReference type="PROSITE" id="PS51163">
    <property type="entry name" value="YRDC"/>
    <property type="match status" value="1"/>
</dbReference>
<dbReference type="InterPro" id="IPR041440">
    <property type="entry name" value="HypF_C"/>
</dbReference>
<dbReference type="Pfam" id="PF17788">
    <property type="entry name" value="HypF_C"/>
    <property type="match status" value="1"/>
</dbReference>
<name>A0ABQ0A957_9GAMM</name>
<evidence type="ECO:0000313" key="12">
    <source>
        <dbReference type="Proteomes" id="UP001465153"/>
    </source>
</evidence>
<dbReference type="InterPro" id="IPR006070">
    <property type="entry name" value="Sua5-like_dom"/>
</dbReference>
<proteinExistence type="inferred from homology"/>
<dbReference type="NCBIfam" id="TIGR00143">
    <property type="entry name" value="hypF"/>
    <property type="match status" value="1"/>
</dbReference>
<evidence type="ECO:0000256" key="8">
    <source>
        <dbReference type="PROSITE-ProRule" id="PRU00520"/>
    </source>
</evidence>
<evidence type="ECO:0000313" key="11">
    <source>
        <dbReference type="EMBL" id="GAA6168176.1"/>
    </source>
</evidence>
<accession>A0ABQ0A957</accession>
<dbReference type="PANTHER" id="PTHR42959">
    <property type="entry name" value="CARBAMOYLTRANSFERASE"/>
    <property type="match status" value="1"/>
</dbReference>
<dbReference type="SUPFAM" id="SSF55821">
    <property type="entry name" value="YrdC/RibB"/>
    <property type="match status" value="1"/>
</dbReference>
<dbReference type="Gene3D" id="3.30.420.40">
    <property type="match status" value="1"/>
</dbReference>
<dbReference type="EC" id="3.6.1.7" evidence="8"/>
<dbReference type="InterPro" id="IPR036046">
    <property type="entry name" value="Acylphosphatase-like_dom_sf"/>
</dbReference>
<dbReference type="PANTHER" id="PTHR42959:SF1">
    <property type="entry name" value="CARBAMOYLTRANSFERASE HYPF"/>
    <property type="match status" value="1"/>
</dbReference>
<evidence type="ECO:0000256" key="1">
    <source>
        <dbReference type="ARBA" id="ARBA00004711"/>
    </source>
</evidence>
<dbReference type="InterPro" id="IPR004421">
    <property type="entry name" value="Carbamoyltransferase_HypF"/>
</dbReference>
<keyword evidence="6" id="KW-0862">Zinc</keyword>
<keyword evidence="8" id="KW-0378">Hydrolase</keyword>
<dbReference type="SUPFAM" id="SSF54975">
    <property type="entry name" value="Acylphosphatase/BLUF domain-like"/>
    <property type="match status" value="1"/>
</dbReference>
<dbReference type="Gene3D" id="3.30.420.360">
    <property type="match status" value="1"/>
</dbReference>
<keyword evidence="3" id="KW-0436">Ligase</keyword>
<protein>
    <recommendedName>
        <fullName evidence="8">acylphosphatase</fullName>
        <ecNumber evidence="8">3.6.1.7</ecNumber>
    </recommendedName>
</protein>
<sequence length="851" mass="95251">MNTSLSLNINNSLSGWRIVFVGQVQGVGFRPFIYNLIKSLDLRGQIYNCGADAVLELLASEKIINDLIDDIKNKLPQLARIDNLTQSPLTVTDIESLLKNTQNEQFSIVGSSDEVNPSLNVAPDTAPCNDCLNELFDKYNRRFLYPFINCTQCGPRFTIINQLPYDRPNTSMHEFEQCGTCLHEYNDPSSRRFHAQPNACEQCGPKLWNVIKNADFNFIEKSEKNAIEIAVEAIKQGAIIAMRSVGGFHLVCDAKNTEVVKKLRARKRRPTKPLAVMAANSTSANEWVKTTRSADELLNSPQAPIVVADVVTDKKFDNSEWLQELSPGLSRLGVMLPQSPLHWLLFYYYQNSPESSRWMREYCSLALVMTSANRSGEPLITDNDEALEKLSDIADVFLLHNRDIATRCDDSVFSAWSDREIPIRLGRGYSPYKFSLMNQDDGLSADSLFSNNRSILALGSYLKNAVAVNKGNDICVSQHVGDLDHPDNCNQLDSTVQHLLDLMKVKPNAIACDLHPEGYGRQLAERLSREYGIPLIEVPHHVAHIYSGVAENNLTTDYFGVALDGFGLGWDKKPRGGELLLIQNNKEHNDLFLPVGQISPIAMLGGDKSSKEPWRLALSLVHHLVQNNIDLKTDLYSQFPHLLTLQSENPILIEMLNKHINCPQTTSLGRWFDAIAGLLGICDFQTYEGEAAMRLEALASQCLTPASDGSSFEHAIKAKLDYKIDIKRFLYKKDSIIELNLYEVIIELVSEYKKTQSVEQFALGFHIYTAKLIAGWIEFAGKQYANVVDVILSGGCIQNRLLTEALMMELKQKNYNSILPKKIPVNDGGVAVGQILYGMKHLASECLNTKN</sequence>
<organism evidence="11 12">
    <name type="scientific">Sessilibacter corallicola</name>
    <dbReference type="NCBI Taxonomy" id="2904075"/>
    <lineage>
        <taxon>Bacteria</taxon>
        <taxon>Pseudomonadati</taxon>
        <taxon>Pseudomonadota</taxon>
        <taxon>Gammaproteobacteria</taxon>
        <taxon>Cellvibrionales</taxon>
        <taxon>Cellvibrionaceae</taxon>
        <taxon>Sessilibacter</taxon>
    </lineage>
</organism>
<dbReference type="InterPro" id="IPR017945">
    <property type="entry name" value="DHBP_synth_RibB-like_a/b_dom"/>
</dbReference>
<evidence type="ECO:0000256" key="5">
    <source>
        <dbReference type="ARBA" id="ARBA00022771"/>
    </source>
</evidence>
<feature type="domain" description="Acylphosphatase-like" evidence="9">
    <location>
        <begin position="15"/>
        <end position="110"/>
    </location>
</feature>
<dbReference type="PROSITE" id="PS51160">
    <property type="entry name" value="ACYLPHOSPHATASE_3"/>
    <property type="match status" value="1"/>
</dbReference>
<evidence type="ECO:0000259" key="9">
    <source>
        <dbReference type="PROSITE" id="PS51160"/>
    </source>
</evidence>
<reference evidence="11 12" key="1">
    <citation type="submission" date="2024-04" db="EMBL/GenBank/DDBJ databases">
        <title>Draft genome sequence of Sessilibacter corallicola NBRC 116591.</title>
        <authorList>
            <person name="Miyakawa T."/>
            <person name="Kusuya Y."/>
            <person name="Miura T."/>
        </authorList>
    </citation>
    <scope>NUCLEOTIDE SEQUENCE [LARGE SCALE GENOMIC DNA]</scope>
    <source>
        <strain evidence="11 12">KU-00831-HH</strain>
    </source>
</reference>
<dbReference type="Proteomes" id="UP001465153">
    <property type="component" value="Unassembled WGS sequence"/>
</dbReference>
<dbReference type="Pfam" id="PF00708">
    <property type="entry name" value="Acylphosphatase"/>
    <property type="match status" value="1"/>
</dbReference>
<dbReference type="PIRSF" id="PIRSF006256">
    <property type="entry name" value="CMPcnvr_hdrg_mat"/>
    <property type="match status" value="1"/>
</dbReference>
<dbReference type="Gene3D" id="3.90.870.50">
    <property type="match status" value="1"/>
</dbReference>
<evidence type="ECO:0000259" key="10">
    <source>
        <dbReference type="PROSITE" id="PS51163"/>
    </source>
</evidence>
<dbReference type="InterPro" id="IPR055128">
    <property type="entry name" value="HypF_C_2"/>
</dbReference>
<evidence type="ECO:0000256" key="4">
    <source>
        <dbReference type="ARBA" id="ARBA00022723"/>
    </source>
</evidence>
<dbReference type="Gene3D" id="3.30.110.120">
    <property type="match status" value="1"/>
</dbReference>
<feature type="active site" evidence="8">
    <location>
        <position position="30"/>
    </location>
</feature>
<dbReference type="Pfam" id="PF22521">
    <property type="entry name" value="HypF_C_2"/>
    <property type="match status" value="1"/>
</dbReference>
<evidence type="ECO:0000256" key="2">
    <source>
        <dbReference type="ARBA" id="ARBA00008097"/>
    </source>
</evidence>
<evidence type="ECO:0000256" key="7">
    <source>
        <dbReference type="ARBA" id="ARBA00048220"/>
    </source>
</evidence>
<evidence type="ECO:0000256" key="3">
    <source>
        <dbReference type="ARBA" id="ARBA00022598"/>
    </source>
</evidence>
<feature type="active site" evidence="8">
    <location>
        <position position="48"/>
    </location>
</feature>
<gene>
    <name evidence="11" type="primary">hypF</name>
    <name evidence="11" type="ORF">NBRC116591_19870</name>
</gene>
<comment type="catalytic activity">
    <reaction evidence="7">
        <text>C-terminal L-cysteinyl-[HypE protein] + carbamoyl phosphate + ATP + H2O = C-terminal S-carboxamide-L-cysteinyl-[HypE protein] + AMP + phosphate + diphosphate + H(+)</text>
        <dbReference type="Rhea" id="RHEA:55636"/>
        <dbReference type="Rhea" id="RHEA-COMP:14247"/>
        <dbReference type="Rhea" id="RHEA-COMP:14392"/>
        <dbReference type="ChEBI" id="CHEBI:15377"/>
        <dbReference type="ChEBI" id="CHEBI:15378"/>
        <dbReference type="ChEBI" id="CHEBI:30616"/>
        <dbReference type="ChEBI" id="CHEBI:33019"/>
        <dbReference type="ChEBI" id="CHEBI:43474"/>
        <dbReference type="ChEBI" id="CHEBI:58228"/>
        <dbReference type="ChEBI" id="CHEBI:76913"/>
        <dbReference type="ChEBI" id="CHEBI:139126"/>
        <dbReference type="ChEBI" id="CHEBI:456215"/>
    </reaction>
</comment>
<dbReference type="Pfam" id="PF01300">
    <property type="entry name" value="Sua5_yciO_yrdC"/>
    <property type="match status" value="1"/>
</dbReference>
<evidence type="ECO:0000256" key="6">
    <source>
        <dbReference type="ARBA" id="ARBA00022833"/>
    </source>
</evidence>
<dbReference type="RefSeq" id="WP_353302851.1">
    <property type="nucleotide sequence ID" value="NZ_BAABWN010000006.1"/>
</dbReference>
<dbReference type="InterPro" id="IPR051060">
    <property type="entry name" value="Carbamoyltrans_HypF-like"/>
</dbReference>
<dbReference type="InterPro" id="IPR001792">
    <property type="entry name" value="Acylphosphatase-like_dom"/>
</dbReference>
<comment type="pathway">
    <text evidence="1">Protein modification; [NiFe] hydrogenase maturation.</text>
</comment>
<dbReference type="InterPro" id="IPR011125">
    <property type="entry name" value="Znf_HypF"/>
</dbReference>
<feature type="domain" description="YrdC-like" evidence="10">
    <location>
        <begin position="224"/>
        <end position="428"/>
    </location>
</feature>